<dbReference type="EMBL" id="LR902526">
    <property type="protein sequence ID" value="CAD7250689.1"/>
    <property type="molecule type" value="Genomic_DNA"/>
</dbReference>
<protein>
    <submittedName>
        <fullName evidence="1">Uncharacterized protein</fullName>
    </submittedName>
</protein>
<organism evidence="1">
    <name type="scientific">Darwinula stevensoni</name>
    <dbReference type="NCBI Taxonomy" id="69355"/>
    <lineage>
        <taxon>Eukaryota</taxon>
        <taxon>Metazoa</taxon>
        <taxon>Ecdysozoa</taxon>
        <taxon>Arthropoda</taxon>
        <taxon>Crustacea</taxon>
        <taxon>Oligostraca</taxon>
        <taxon>Ostracoda</taxon>
        <taxon>Podocopa</taxon>
        <taxon>Podocopida</taxon>
        <taxon>Darwinulocopina</taxon>
        <taxon>Darwinuloidea</taxon>
        <taxon>Darwinulidae</taxon>
        <taxon>Darwinula</taxon>
    </lineage>
</organism>
<dbReference type="Proteomes" id="UP000677054">
    <property type="component" value="Unassembled WGS sequence"/>
</dbReference>
<name>A0A7R9FQ16_9CRUS</name>
<proteinExistence type="predicted"/>
<accession>A0A7R9FQ16</accession>
<dbReference type="AlphaFoldDB" id="A0A7R9FQ16"/>
<reference evidence="1" key="1">
    <citation type="submission" date="2020-11" db="EMBL/GenBank/DDBJ databases">
        <authorList>
            <person name="Tran Van P."/>
        </authorList>
    </citation>
    <scope>NUCLEOTIDE SEQUENCE</scope>
</reference>
<keyword evidence="2" id="KW-1185">Reference proteome</keyword>
<evidence type="ECO:0000313" key="1">
    <source>
        <dbReference type="EMBL" id="CAD7250689.1"/>
    </source>
</evidence>
<sequence>MDSSVKVIPDSPWAVVMGASVYGPDKPSPVLQQRLNAAVKLYQAQKAAQLLMQAIKDSYYVKQHPYFT</sequence>
<gene>
    <name evidence="1" type="ORF">DSTB1V02_LOCUS10459</name>
</gene>
<dbReference type="EMBL" id="CAJPEV010003009">
    <property type="protein sequence ID" value="CAG0898668.1"/>
    <property type="molecule type" value="Genomic_DNA"/>
</dbReference>
<evidence type="ECO:0000313" key="2">
    <source>
        <dbReference type="Proteomes" id="UP000677054"/>
    </source>
</evidence>